<dbReference type="EMBL" id="CP019791">
    <property type="protein sequence ID" value="AQT70344.1"/>
    <property type="molecule type" value="Genomic_DNA"/>
</dbReference>
<dbReference type="Proteomes" id="UP000189674">
    <property type="component" value="Chromosome"/>
</dbReference>
<organism evidence="2 3">
    <name type="scientific">Anaerohalosphaera lusitana</name>
    <dbReference type="NCBI Taxonomy" id="1936003"/>
    <lineage>
        <taxon>Bacteria</taxon>
        <taxon>Pseudomonadati</taxon>
        <taxon>Planctomycetota</taxon>
        <taxon>Phycisphaerae</taxon>
        <taxon>Sedimentisphaerales</taxon>
        <taxon>Anaerohalosphaeraceae</taxon>
        <taxon>Anaerohalosphaera</taxon>
    </lineage>
</organism>
<sequence>MYNGLRKNTLYYLTALVLALLVYIPSTAPGALWQDSGMFQYRVYNGDIEGGLGLALAHPLYHLIGFAVKSIPLGEFGYRVNLISAVCGALTIANIFLLVRIWLRKTLPAAVAAISLALSWTFWQHSAIAEVYTLYTAIFSAELIVLYMFCKTNQPRYLILLGFVNGLSIANHMWGIIPLAVYGCMAIYVLAKNRNTWPVFAAFILAWTVGAFPYEYLIIEQYLETRDLPAVISSALFGSSWASDALNVAITPRIALENVLFIGLSFATPNILLIFAGCYAIRKTAGPAMFKTVIAILLGLFFIFAFRYTVPDRYAFFIPFYCLSAIFMGVGANWLLKRTSSGAIPVIVLIFAFLPPLVYFFVPAMAQKAGVSLGTKRQIPFRNDYEYFLQPWQGGNTGPQQFAESALNQVPEDSIIIADGTTVYALWYAQAVHNMAPSVKVLSNHGDYENPIAFPDVKALEKLLQSHDIYVVSPIPGYTPKFMLENYDFKTAGNLHKVREK</sequence>
<dbReference type="STRING" id="1936003.STSP2_03550"/>
<dbReference type="OrthoDB" id="144153at2"/>
<feature type="transmembrane region" description="Helical" evidence="1">
    <location>
        <begin position="12"/>
        <end position="33"/>
    </location>
</feature>
<keyword evidence="1" id="KW-0472">Membrane</keyword>
<dbReference type="InterPro" id="IPR052724">
    <property type="entry name" value="GT117_domain-containing"/>
</dbReference>
<dbReference type="PANTHER" id="PTHR16214:SF3">
    <property type="entry name" value="TRANSMEMBRANE PROTEIN 260"/>
    <property type="match status" value="1"/>
</dbReference>
<accession>A0A1U9NRJ6</accession>
<feature type="transmembrane region" description="Helical" evidence="1">
    <location>
        <begin position="129"/>
        <end position="150"/>
    </location>
</feature>
<feature type="transmembrane region" description="Helical" evidence="1">
    <location>
        <begin position="260"/>
        <end position="281"/>
    </location>
</feature>
<name>A0A1U9NRJ6_9BACT</name>
<feature type="transmembrane region" description="Helical" evidence="1">
    <location>
        <begin position="157"/>
        <end position="190"/>
    </location>
</feature>
<feature type="transmembrane region" description="Helical" evidence="1">
    <location>
        <begin position="76"/>
        <end position="99"/>
    </location>
</feature>
<feature type="transmembrane region" description="Helical" evidence="1">
    <location>
        <begin position="288"/>
        <end position="308"/>
    </location>
</feature>
<keyword evidence="1" id="KW-1133">Transmembrane helix</keyword>
<dbReference type="AlphaFoldDB" id="A0A1U9NRJ6"/>
<keyword evidence="1" id="KW-0812">Transmembrane</keyword>
<dbReference type="InterPro" id="IPR021280">
    <property type="entry name" value="TMEM260-like"/>
</dbReference>
<evidence type="ECO:0000313" key="2">
    <source>
        <dbReference type="EMBL" id="AQT70344.1"/>
    </source>
</evidence>
<feature type="transmembrane region" description="Helical" evidence="1">
    <location>
        <begin position="106"/>
        <end position="123"/>
    </location>
</feature>
<evidence type="ECO:0000256" key="1">
    <source>
        <dbReference type="SAM" id="Phobius"/>
    </source>
</evidence>
<dbReference type="RefSeq" id="WP_146663939.1">
    <property type="nucleotide sequence ID" value="NZ_CP019791.1"/>
</dbReference>
<protein>
    <submittedName>
        <fullName evidence="2">Putative membrane protein</fullName>
    </submittedName>
</protein>
<keyword evidence="3" id="KW-1185">Reference proteome</keyword>
<feature type="transmembrane region" description="Helical" evidence="1">
    <location>
        <begin position="196"/>
        <end position="216"/>
    </location>
</feature>
<dbReference type="PANTHER" id="PTHR16214">
    <property type="entry name" value="TRANSMEMBRANE PROTEIN 260"/>
    <property type="match status" value="1"/>
</dbReference>
<dbReference type="Pfam" id="PF11028">
    <property type="entry name" value="TMEM260-like"/>
    <property type="match status" value="1"/>
</dbReference>
<feature type="transmembrane region" description="Helical" evidence="1">
    <location>
        <begin position="343"/>
        <end position="362"/>
    </location>
</feature>
<gene>
    <name evidence="2" type="ORF">STSP2_03550</name>
</gene>
<dbReference type="KEGG" id="alus:STSP2_03550"/>
<reference evidence="3" key="1">
    <citation type="submission" date="2017-02" db="EMBL/GenBank/DDBJ databases">
        <title>Comparative genomics and description of representatives of a novel lineage of planctomycetes thriving in anoxic sediments.</title>
        <authorList>
            <person name="Spring S."/>
            <person name="Bunk B."/>
            <person name="Sproer C."/>
        </authorList>
    </citation>
    <scope>NUCLEOTIDE SEQUENCE [LARGE SCALE GENOMIC DNA]</scope>
    <source>
        <strain evidence="3">ST-NAGAB-D1</strain>
    </source>
</reference>
<proteinExistence type="predicted"/>
<evidence type="ECO:0000313" key="3">
    <source>
        <dbReference type="Proteomes" id="UP000189674"/>
    </source>
</evidence>
<feature type="transmembrane region" description="Helical" evidence="1">
    <location>
        <begin position="314"/>
        <end position="336"/>
    </location>
</feature>